<keyword evidence="5" id="KW-0997">Cell inner membrane</keyword>
<dbReference type="InterPro" id="IPR006008">
    <property type="entry name" value="YciB"/>
</dbReference>
<sequence>MATKAAHKPINPLLRLALEAGPLAVFFFCNARFGIFPATGAFMVATLVALAANWSLERRLPVMPMVSGFFVLIFGGLTLILQDELFIKMKPTIVNSLFAVILFGGLYSGRALLKPLFGAAMQLSDQGWRVLTFRWACFFVLLAGLNEFVWRNFETDTWVDFKVFGIMPLTFAFMLAQMPLIMRHQLPDADQGK</sequence>
<keyword evidence="7" id="KW-1185">Reference proteome</keyword>
<dbReference type="OrthoDB" id="9788219at2"/>
<dbReference type="HAMAP" id="MF_00189">
    <property type="entry name" value="YciB"/>
    <property type="match status" value="1"/>
</dbReference>
<dbReference type="AlphaFoldDB" id="A0A418WT92"/>
<evidence type="ECO:0000313" key="7">
    <source>
        <dbReference type="Proteomes" id="UP000284605"/>
    </source>
</evidence>
<evidence type="ECO:0000256" key="3">
    <source>
        <dbReference type="ARBA" id="ARBA00022989"/>
    </source>
</evidence>
<feature type="transmembrane region" description="Helical" evidence="5">
    <location>
        <begin position="133"/>
        <end position="149"/>
    </location>
</feature>
<gene>
    <name evidence="5" type="primary">yciB</name>
    <name evidence="6" type="ORF">D3874_01140</name>
</gene>
<comment type="caution">
    <text evidence="6">The sequence shown here is derived from an EMBL/GenBank/DDBJ whole genome shotgun (WGS) entry which is preliminary data.</text>
</comment>
<evidence type="ECO:0000256" key="1">
    <source>
        <dbReference type="ARBA" id="ARBA00022475"/>
    </source>
</evidence>
<dbReference type="RefSeq" id="WP_119775566.1">
    <property type="nucleotide sequence ID" value="NZ_QYUK01000008.1"/>
</dbReference>
<dbReference type="PANTHER" id="PTHR36917">
    <property type="entry name" value="INTRACELLULAR SEPTATION PROTEIN A-RELATED"/>
    <property type="match status" value="1"/>
</dbReference>
<feature type="transmembrane region" description="Helical" evidence="5">
    <location>
        <begin position="36"/>
        <end position="56"/>
    </location>
</feature>
<dbReference type="GO" id="GO:0005886">
    <property type="term" value="C:plasma membrane"/>
    <property type="evidence" value="ECO:0007669"/>
    <property type="project" value="UniProtKB-SubCell"/>
</dbReference>
<keyword evidence="3 5" id="KW-1133">Transmembrane helix</keyword>
<comment type="function">
    <text evidence="5">Plays a role in cell envelope biogenesis, maintenance of cell envelope integrity and membrane homeostasis.</text>
</comment>
<organism evidence="6 7">
    <name type="scientific">Oleomonas cavernae</name>
    <dbReference type="NCBI Taxonomy" id="2320859"/>
    <lineage>
        <taxon>Bacteria</taxon>
        <taxon>Pseudomonadati</taxon>
        <taxon>Pseudomonadota</taxon>
        <taxon>Alphaproteobacteria</taxon>
        <taxon>Acetobacterales</taxon>
        <taxon>Acetobacteraceae</taxon>
        <taxon>Oleomonas</taxon>
    </lineage>
</organism>
<keyword evidence="4 5" id="KW-0472">Membrane</keyword>
<protein>
    <recommendedName>
        <fullName evidence="5">Inner membrane-spanning protein YciB</fullName>
    </recommendedName>
</protein>
<comment type="subcellular location">
    <subcellularLocation>
        <location evidence="5">Cell inner membrane</location>
        <topology evidence="5">Multi-pass membrane protein</topology>
    </subcellularLocation>
</comment>
<feature type="transmembrane region" description="Helical" evidence="5">
    <location>
        <begin position="93"/>
        <end position="113"/>
    </location>
</feature>
<evidence type="ECO:0000256" key="4">
    <source>
        <dbReference type="ARBA" id="ARBA00023136"/>
    </source>
</evidence>
<reference evidence="6 7" key="1">
    <citation type="submission" date="2018-09" db="EMBL/GenBank/DDBJ databases">
        <authorList>
            <person name="Zhu H."/>
        </authorList>
    </citation>
    <scope>NUCLEOTIDE SEQUENCE [LARGE SCALE GENOMIC DNA]</scope>
    <source>
        <strain evidence="6 7">K1W22B-8</strain>
    </source>
</reference>
<comment type="similarity">
    <text evidence="5">Belongs to the YciB family.</text>
</comment>
<dbReference type="Proteomes" id="UP000284605">
    <property type="component" value="Unassembled WGS sequence"/>
</dbReference>
<dbReference type="EMBL" id="QYUK01000008">
    <property type="protein sequence ID" value="RJF94474.1"/>
    <property type="molecule type" value="Genomic_DNA"/>
</dbReference>
<feature type="transmembrane region" description="Helical" evidence="5">
    <location>
        <begin position="62"/>
        <end position="81"/>
    </location>
</feature>
<evidence type="ECO:0000256" key="5">
    <source>
        <dbReference type="HAMAP-Rule" id="MF_00189"/>
    </source>
</evidence>
<feature type="transmembrane region" description="Helical" evidence="5">
    <location>
        <begin position="161"/>
        <end position="182"/>
    </location>
</feature>
<evidence type="ECO:0000256" key="2">
    <source>
        <dbReference type="ARBA" id="ARBA00022692"/>
    </source>
</evidence>
<dbReference type="NCBIfam" id="TIGR00997">
    <property type="entry name" value="ispZ"/>
    <property type="match status" value="1"/>
</dbReference>
<accession>A0A418WT92</accession>
<keyword evidence="1 5" id="KW-1003">Cell membrane</keyword>
<dbReference type="Pfam" id="PF04279">
    <property type="entry name" value="IspA"/>
    <property type="match status" value="1"/>
</dbReference>
<dbReference type="PANTHER" id="PTHR36917:SF1">
    <property type="entry name" value="INNER MEMBRANE-SPANNING PROTEIN YCIB"/>
    <property type="match status" value="1"/>
</dbReference>
<dbReference type="NCBIfam" id="NF001323">
    <property type="entry name" value="PRK00259.1-1"/>
    <property type="match status" value="1"/>
</dbReference>
<name>A0A418WT92_9PROT</name>
<proteinExistence type="inferred from homology"/>
<evidence type="ECO:0000313" key="6">
    <source>
        <dbReference type="EMBL" id="RJF94474.1"/>
    </source>
</evidence>
<keyword evidence="2 5" id="KW-0812">Transmembrane</keyword>